<dbReference type="RefSeq" id="WP_091302252.1">
    <property type="nucleotide sequence ID" value="NZ_FOCE01000008.1"/>
</dbReference>
<feature type="signal peptide" evidence="1">
    <location>
        <begin position="1"/>
        <end position="20"/>
    </location>
</feature>
<dbReference type="OrthoDB" id="7326315at2"/>
<dbReference type="GO" id="GO:0015288">
    <property type="term" value="F:porin activity"/>
    <property type="evidence" value="ECO:0007669"/>
    <property type="project" value="InterPro"/>
</dbReference>
<keyword evidence="4" id="KW-1185">Reference proteome</keyword>
<proteinExistence type="predicted"/>
<dbReference type="InterPro" id="IPR033900">
    <property type="entry name" value="Gram_neg_porin_domain"/>
</dbReference>
<dbReference type="STRING" id="933059.SAMN04488103_10810"/>
<protein>
    <submittedName>
        <fullName evidence="3">Outer membrane protein OmpU</fullName>
    </submittedName>
</protein>
<dbReference type="Gene3D" id="2.40.160.10">
    <property type="entry name" value="Porin"/>
    <property type="match status" value="1"/>
</dbReference>
<evidence type="ECO:0000256" key="1">
    <source>
        <dbReference type="SAM" id="SignalP"/>
    </source>
</evidence>
<dbReference type="EMBL" id="FOCE01000008">
    <property type="protein sequence ID" value="SEN80423.1"/>
    <property type="molecule type" value="Genomic_DNA"/>
</dbReference>
<feature type="domain" description="Porin" evidence="2">
    <location>
        <begin position="7"/>
        <end position="291"/>
    </location>
</feature>
<evidence type="ECO:0000259" key="2">
    <source>
        <dbReference type="Pfam" id="PF13609"/>
    </source>
</evidence>
<dbReference type="AlphaFoldDB" id="A0A1H8JHY9"/>
<keyword evidence="1" id="KW-0732">Signal</keyword>
<organism evidence="3 4">
    <name type="scientific">Gemmobacter aquatilis</name>
    <dbReference type="NCBI Taxonomy" id="933059"/>
    <lineage>
        <taxon>Bacteria</taxon>
        <taxon>Pseudomonadati</taxon>
        <taxon>Pseudomonadota</taxon>
        <taxon>Alphaproteobacteria</taxon>
        <taxon>Rhodobacterales</taxon>
        <taxon>Paracoccaceae</taxon>
        <taxon>Gemmobacter</taxon>
    </lineage>
</organism>
<accession>A0A1H8JHY9</accession>
<dbReference type="Pfam" id="PF13609">
    <property type="entry name" value="Porin_4"/>
    <property type="match status" value="1"/>
</dbReference>
<dbReference type="Proteomes" id="UP000198761">
    <property type="component" value="Unassembled WGS sequence"/>
</dbReference>
<feature type="chain" id="PRO_5011468710" evidence="1">
    <location>
        <begin position="21"/>
        <end position="305"/>
    </location>
</feature>
<sequence length="305" mass="31312">MKKILLATTILVGTAGFAAAEVTLSGSSVFGLGYWEAIEEGNDTFSVMETYLTATATVQSDAGLEFGFEQTFGTYSTEDARAGDGISNDGTSVYVSGAFGKLSFGSVEEANDFADLPDIGGLNGLGVDDVAELYSDTGDNGDLFPGLGYNRSSDINYTGTFGAFTIGLSTNLNGPGDDTDDSSSIGLNYNFGDGYVGLGYVNTENFGEAMSLYAGGTFSGVTVNAMYTEFDPELDIDKQSAYGIYAAYTTGALTLSAEVADADAFEDTSYGFGASYDLGGGAAVVGGIGSVAGTTRAEAGVSFEF</sequence>
<reference evidence="3 4" key="1">
    <citation type="submission" date="2016-10" db="EMBL/GenBank/DDBJ databases">
        <authorList>
            <person name="de Groot N.N."/>
        </authorList>
    </citation>
    <scope>NUCLEOTIDE SEQUENCE [LARGE SCALE GENOMIC DNA]</scope>
    <source>
        <strain evidence="3 4">DSM 3857</strain>
    </source>
</reference>
<dbReference type="InterPro" id="IPR023614">
    <property type="entry name" value="Porin_dom_sf"/>
</dbReference>
<evidence type="ECO:0000313" key="4">
    <source>
        <dbReference type="Proteomes" id="UP000198761"/>
    </source>
</evidence>
<name>A0A1H8JHY9_9RHOB</name>
<gene>
    <name evidence="3" type="ORF">SAMN04488103_10810</name>
</gene>
<dbReference type="SUPFAM" id="SSF56935">
    <property type="entry name" value="Porins"/>
    <property type="match status" value="1"/>
</dbReference>
<evidence type="ECO:0000313" key="3">
    <source>
        <dbReference type="EMBL" id="SEN80423.1"/>
    </source>
</evidence>
<dbReference type="GO" id="GO:0016020">
    <property type="term" value="C:membrane"/>
    <property type="evidence" value="ECO:0007669"/>
    <property type="project" value="InterPro"/>
</dbReference>